<evidence type="ECO:0000256" key="3">
    <source>
        <dbReference type="ARBA" id="ARBA00022630"/>
    </source>
</evidence>
<name>A0A8E2EK61_9PEZI</name>
<evidence type="ECO:0000256" key="4">
    <source>
        <dbReference type="ARBA" id="ARBA00022827"/>
    </source>
</evidence>
<evidence type="ECO:0000313" key="7">
    <source>
        <dbReference type="EMBL" id="OCK85522.1"/>
    </source>
</evidence>
<keyword evidence="8" id="KW-1185">Reference proteome</keyword>
<organism evidence="7 8">
    <name type="scientific">Lepidopterella palustris CBS 459.81</name>
    <dbReference type="NCBI Taxonomy" id="1314670"/>
    <lineage>
        <taxon>Eukaryota</taxon>
        <taxon>Fungi</taxon>
        <taxon>Dikarya</taxon>
        <taxon>Ascomycota</taxon>
        <taxon>Pezizomycotina</taxon>
        <taxon>Dothideomycetes</taxon>
        <taxon>Pleosporomycetidae</taxon>
        <taxon>Mytilinidiales</taxon>
        <taxon>Argynnaceae</taxon>
        <taxon>Lepidopterella</taxon>
    </lineage>
</organism>
<dbReference type="GO" id="GO:0005737">
    <property type="term" value="C:cytoplasm"/>
    <property type="evidence" value="ECO:0007669"/>
    <property type="project" value="TreeGrafter"/>
</dbReference>
<keyword evidence="4" id="KW-0274">FAD</keyword>
<dbReference type="Proteomes" id="UP000250266">
    <property type="component" value="Unassembled WGS sequence"/>
</dbReference>
<feature type="domain" description="FAD dependent oxidoreductase" evidence="6">
    <location>
        <begin position="24"/>
        <end position="124"/>
    </location>
</feature>
<evidence type="ECO:0000259" key="6">
    <source>
        <dbReference type="Pfam" id="PF01266"/>
    </source>
</evidence>
<dbReference type="GO" id="GO:0019478">
    <property type="term" value="P:D-amino acid catabolic process"/>
    <property type="evidence" value="ECO:0007669"/>
    <property type="project" value="TreeGrafter"/>
</dbReference>
<accession>A0A8E2EK61</accession>
<dbReference type="InterPro" id="IPR023209">
    <property type="entry name" value="DAO"/>
</dbReference>
<dbReference type="InterPro" id="IPR006076">
    <property type="entry name" value="FAD-dep_OxRdtase"/>
</dbReference>
<dbReference type="PANTHER" id="PTHR11530:SF16">
    <property type="entry name" value="D-AMINO ACID OXIDASE (AFU_ORTHOLOGUE AFUA_5G11290)"/>
    <property type="match status" value="1"/>
</dbReference>
<proteinExistence type="inferred from homology"/>
<keyword evidence="3" id="KW-0285">Flavoprotein</keyword>
<evidence type="ECO:0000313" key="8">
    <source>
        <dbReference type="Proteomes" id="UP000250266"/>
    </source>
</evidence>
<comment type="cofactor">
    <cofactor evidence="1">
        <name>FAD</name>
        <dbReference type="ChEBI" id="CHEBI:57692"/>
    </cofactor>
</comment>
<evidence type="ECO:0000256" key="5">
    <source>
        <dbReference type="ARBA" id="ARBA00023002"/>
    </source>
</evidence>
<protein>
    <recommendedName>
        <fullName evidence="6">FAD dependent oxidoreductase domain-containing protein</fullName>
    </recommendedName>
</protein>
<dbReference type="Gene3D" id="3.30.9.10">
    <property type="entry name" value="D-Amino Acid Oxidase, subunit A, domain 2"/>
    <property type="match status" value="1"/>
</dbReference>
<gene>
    <name evidence="7" type="ORF">K432DRAFT_26677</name>
</gene>
<dbReference type="PANTHER" id="PTHR11530">
    <property type="entry name" value="D-AMINO ACID OXIDASE"/>
    <property type="match status" value="1"/>
</dbReference>
<dbReference type="GO" id="GO:0071949">
    <property type="term" value="F:FAD binding"/>
    <property type="evidence" value="ECO:0007669"/>
    <property type="project" value="InterPro"/>
</dbReference>
<dbReference type="SUPFAM" id="SSF54373">
    <property type="entry name" value="FAD-linked reductases, C-terminal domain"/>
    <property type="match status" value="1"/>
</dbReference>
<reference evidence="7 8" key="1">
    <citation type="journal article" date="2016" name="Nat. Commun.">
        <title>Ectomycorrhizal ecology is imprinted in the genome of the dominant symbiotic fungus Cenococcum geophilum.</title>
        <authorList>
            <consortium name="DOE Joint Genome Institute"/>
            <person name="Peter M."/>
            <person name="Kohler A."/>
            <person name="Ohm R.A."/>
            <person name="Kuo A."/>
            <person name="Krutzmann J."/>
            <person name="Morin E."/>
            <person name="Arend M."/>
            <person name="Barry K.W."/>
            <person name="Binder M."/>
            <person name="Choi C."/>
            <person name="Clum A."/>
            <person name="Copeland A."/>
            <person name="Grisel N."/>
            <person name="Haridas S."/>
            <person name="Kipfer T."/>
            <person name="LaButti K."/>
            <person name="Lindquist E."/>
            <person name="Lipzen A."/>
            <person name="Maire R."/>
            <person name="Meier B."/>
            <person name="Mihaltcheva S."/>
            <person name="Molinier V."/>
            <person name="Murat C."/>
            <person name="Poggeler S."/>
            <person name="Quandt C.A."/>
            <person name="Sperisen C."/>
            <person name="Tritt A."/>
            <person name="Tisserant E."/>
            <person name="Crous P.W."/>
            <person name="Henrissat B."/>
            <person name="Nehls U."/>
            <person name="Egli S."/>
            <person name="Spatafora J.W."/>
            <person name="Grigoriev I.V."/>
            <person name="Martin F.M."/>
        </authorList>
    </citation>
    <scope>NUCLEOTIDE SEQUENCE [LARGE SCALE GENOMIC DNA]</scope>
    <source>
        <strain evidence="7 8">CBS 459.81</strain>
    </source>
</reference>
<evidence type="ECO:0000256" key="1">
    <source>
        <dbReference type="ARBA" id="ARBA00001974"/>
    </source>
</evidence>
<dbReference type="GO" id="GO:0003884">
    <property type="term" value="F:D-amino-acid oxidase activity"/>
    <property type="evidence" value="ECO:0007669"/>
    <property type="project" value="InterPro"/>
</dbReference>
<dbReference type="OrthoDB" id="2015447at2759"/>
<dbReference type="Pfam" id="PF01266">
    <property type="entry name" value="DAO"/>
    <property type="match status" value="1"/>
</dbReference>
<keyword evidence="5" id="KW-0560">Oxidoreductase</keyword>
<sequence length="132" mass="14439">MQGIKLIRRPYAHINGAPKDFPSTTAIFNCTGPGSYHLGGVEDHKLYPSSGQVVLVAEPKIPIPRMYIRSRKRVDPNTTYVFPRPLGGGIILDGCQQDGNWDGEVDLEFAEDIKKRCCALCSEIGRGGSSGY</sequence>
<dbReference type="EMBL" id="KV744817">
    <property type="protein sequence ID" value="OCK85522.1"/>
    <property type="molecule type" value="Genomic_DNA"/>
</dbReference>
<comment type="similarity">
    <text evidence="2">Belongs to the DAMOX/DASOX family.</text>
</comment>
<dbReference type="AlphaFoldDB" id="A0A8E2EK61"/>
<evidence type="ECO:0000256" key="2">
    <source>
        <dbReference type="ARBA" id="ARBA00006730"/>
    </source>
</evidence>